<keyword evidence="4" id="KW-0521">NADP</keyword>
<dbReference type="CTD" id="84263"/>
<dbReference type="GeneID" id="117232682"/>
<keyword evidence="10" id="KW-1185">Reference proteome</keyword>
<dbReference type="Pfam" id="PF02036">
    <property type="entry name" value="SCP2"/>
    <property type="match status" value="1"/>
</dbReference>
<evidence type="ECO:0000256" key="8">
    <source>
        <dbReference type="ARBA" id="ARBA00040243"/>
    </source>
</evidence>
<organism evidence="10 11">
    <name type="scientific">Bombus vosnesenskii</name>
    <dbReference type="NCBI Taxonomy" id="207650"/>
    <lineage>
        <taxon>Eukaryota</taxon>
        <taxon>Metazoa</taxon>
        <taxon>Ecdysozoa</taxon>
        <taxon>Arthropoda</taxon>
        <taxon>Hexapoda</taxon>
        <taxon>Insecta</taxon>
        <taxon>Pterygota</taxon>
        <taxon>Neoptera</taxon>
        <taxon>Endopterygota</taxon>
        <taxon>Hymenoptera</taxon>
        <taxon>Apocrita</taxon>
        <taxon>Aculeata</taxon>
        <taxon>Apoidea</taxon>
        <taxon>Anthophila</taxon>
        <taxon>Apidae</taxon>
        <taxon>Bombus</taxon>
        <taxon>Pyrobombus</taxon>
    </lineage>
</organism>
<name>A0A6J3K6L0_9HYME</name>
<dbReference type="KEGG" id="bvk:117232682"/>
<dbReference type="PANTHER" id="PTHR42808">
    <property type="entry name" value="HYDROXYSTEROID DEHYDROGENASE-LIKE PROTEIN 2"/>
    <property type="match status" value="1"/>
</dbReference>
<evidence type="ECO:0000256" key="5">
    <source>
        <dbReference type="ARBA" id="ARBA00023002"/>
    </source>
</evidence>
<dbReference type="FunFam" id="3.40.50.720:FF:000301">
    <property type="entry name" value="Hydroxysteroid dehydrogenase like 2"/>
    <property type="match status" value="1"/>
</dbReference>
<keyword evidence="7" id="KW-0576">Peroxisome</keyword>
<evidence type="ECO:0000256" key="4">
    <source>
        <dbReference type="ARBA" id="ARBA00022857"/>
    </source>
</evidence>
<dbReference type="NCBIfam" id="NF006133">
    <property type="entry name" value="PRK08278.1"/>
    <property type="match status" value="1"/>
</dbReference>
<dbReference type="SUPFAM" id="SSF51735">
    <property type="entry name" value="NAD(P)-binding Rossmann-fold domains"/>
    <property type="match status" value="1"/>
</dbReference>
<evidence type="ECO:0000256" key="3">
    <source>
        <dbReference type="ARBA" id="ARBA00006484"/>
    </source>
</evidence>
<keyword evidence="6" id="KW-0496">Mitochondrion</keyword>
<dbReference type="Proteomes" id="UP000504631">
    <property type="component" value="Unplaced"/>
</dbReference>
<dbReference type="GO" id="GO:0005739">
    <property type="term" value="C:mitochondrion"/>
    <property type="evidence" value="ECO:0007669"/>
    <property type="project" value="UniProtKB-SubCell"/>
</dbReference>
<reference evidence="11" key="1">
    <citation type="submission" date="2025-08" db="UniProtKB">
        <authorList>
            <consortium name="RefSeq"/>
        </authorList>
    </citation>
    <scope>IDENTIFICATION</scope>
    <source>
        <tissue evidence="11">Muscle</tissue>
    </source>
</reference>
<keyword evidence="5" id="KW-0560">Oxidoreductase</keyword>
<dbReference type="RefSeq" id="XP_033348106.1">
    <property type="nucleotide sequence ID" value="XM_033492215.1"/>
</dbReference>
<dbReference type="InterPro" id="IPR002347">
    <property type="entry name" value="SDR_fam"/>
</dbReference>
<dbReference type="InterPro" id="IPR051935">
    <property type="entry name" value="HSDL2"/>
</dbReference>
<dbReference type="AlphaFoldDB" id="A0A6J3K6L0"/>
<comment type="similarity">
    <text evidence="3">Belongs to the short-chain dehydrogenases/reductases (SDR) family.</text>
</comment>
<comment type="subcellular location">
    <subcellularLocation>
        <location evidence="1">Mitochondrion</location>
    </subcellularLocation>
    <subcellularLocation>
        <location evidence="2">Peroxisome</location>
    </subcellularLocation>
</comment>
<dbReference type="SUPFAM" id="SSF55718">
    <property type="entry name" value="SCP-like"/>
    <property type="match status" value="1"/>
</dbReference>
<dbReference type="Pfam" id="PF00106">
    <property type="entry name" value="adh_short"/>
    <property type="match status" value="1"/>
</dbReference>
<evidence type="ECO:0000313" key="11">
    <source>
        <dbReference type="RefSeq" id="XP_033348106.1"/>
    </source>
</evidence>
<evidence type="ECO:0000256" key="6">
    <source>
        <dbReference type="ARBA" id="ARBA00023128"/>
    </source>
</evidence>
<evidence type="ECO:0000256" key="7">
    <source>
        <dbReference type="ARBA" id="ARBA00023140"/>
    </source>
</evidence>
<protein>
    <recommendedName>
        <fullName evidence="8">Hydroxysteroid dehydrogenase-like protein 2</fullName>
    </recommendedName>
</protein>
<dbReference type="Gene3D" id="3.40.50.720">
    <property type="entry name" value="NAD(P)-binding Rossmann-like Domain"/>
    <property type="match status" value="1"/>
</dbReference>
<evidence type="ECO:0000313" key="10">
    <source>
        <dbReference type="Proteomes" id="UP000504631"/>
    </source>
</evidence>
<dbReference type="GO" id="GO:0016491">
    <property type="term" value="F:oxidoreductase activity"/>
    <property type="evidence" value="ECO:0007669"/>
    <property type="project" value="UniProtKB-KW"/>
</dbReference>
<evidence type="ECO:0000256" key="1">
    <source>
        <dbReference type="ARBA" id="ARBA00004173"/>
    </source>
</evidence>
<dbReference type="CDD" id="cd09762">
    <property type="entry name" value="HSDL2_SDR_c"/>
    <property type="match status" value="1"/>
</dbReference>
<dbReference type="GO" id="GO:0005777">
    <property type="term" value="C:peroxisome"/>
    <property type="evidence" value="ECO:0007669"/>
    <property type="project" value="UniProtKB-SubCell"/>
</dbReference>
<proteinExistence type="inferred from homology"/>
<dbReference type="InterPro" id="IPR036291">
    <property type="entry name" value="NAD(P)-bd_dom_sf"/>
</dbReference>
<dbReference type="PRINTS" id="PR00081">
    <property type="entry name" value="GDHRDH"/>
</dbReference>
<evidence type="ECO:0000259" key="9">
    <source>
        <dbReference type="Pfam" id="PF02036"/>
    </source>
</evidence>
<dbReference type="PANTHER" id="PTHR42808:SF3">
    <property type="entry name" value="HYDROXYSTEROID DEHYDROGENASE-LIKE PROTEIN 2"/>
    <property type="match status" value="1"/>
</dbReference>
<accession>A0A6J3K6L0</accession>
<dbReference type="InterPro" id="IPR036527">
    <property type="entry name" value="SCP2_sterol-bd_dom_sf"/>
</dbReference>
<feature type="domain" description="SCP2" evidence="9">
    <location>
        <begin position="329"/>
        <end position="419"/>
    </location>
</feature>
<gene>
    <name evidence="11" type="primary">LOC117232682</name>
</gene>
<evidence type="ECO:0000256" key="2">
    <source>
        <dbReference type="ARBA" id="ARBA00004275"/>
    </source>
</evidence>
<sequence length="426" mass="46250">MTVLRFICNMINTGKLAGRTIFITGATRGIGKTIALKAAKDGANIVIAAKTAEPHPKLPGTIYTAAKEIEQVGGKALPCIVDVRDEAQVVSAVENAINKFGGIDIVINNASAISLTGTEFTDMKKYDLMNNINARGTFLVSKICLPYLKKSTNPHIVNISPPLSMKPIWFKNHVAYTISKFGMSMCVLGMAEEFKDSGIAVNAVWPKTAIYTAAVAMLSGAESSNYSRKPDIMGDAVYALICKDSKSITGQFLIDEEILKNEGITDFTDYACNPENKDKLMLDFFVDENLESLGSEAHSLYKLTQKDIQDTNKTNGKIAQIFSVIQANLNSDLVNKTGAIFQFNVRGSEAGTWFLDLKTGQGSAGRGEPSQSPDATLTMDSDNFFAMFSGKLKPTSAFVMGKLRISGDLQKAMKLEKLMNLLKSKL</sequence>
<dbReference type="InterPro" id="IPR003033">
    <property type="entry name" value="SCP2_sterol-bd_dom"/>
</dbReference>
<dbReference type="Gene3D" id="3.30.1050.10">
    <property type="entry name" value="SCP2 sterol-binding domain"/>
    <property type="match status" value="1"/>
</dbReference>